<keyword evidence="1" id="KW-0808">Transferase</keyword>
<organism evidence="1">
    <name type="scientific">Barrevirus sp</name>
    <dbReference type="NCBI Taxonomy" id="2487763"/>
    <lineage>
        <taxon>Viruses</taxon>
        <taxon>Varidnaviria</taxon>
        <taxon>Bamfordvirae</taxon>
        <taxon>Nucleocytoviricota</taxon>
        <taxon>Megaviricetes</taxon>
        <taxon>Imitervirales</taxon>
        <taxon>Mimiviridae</taxon>
        <taxon>Klosneuvirinae</taxon>
    </lineage>
</organism>
<protein>
    <submittedName>
        <fullName evidence="1">ADP-ribosyltransferase exoenzyme domain protein</fullName>
    </submittedName>
</protein>
<dbReference type="EMBL" id="MK072001">
    <property type="protein sequence ID" value="AYV76928.1"/>
    <property type="molecule type" value="Genomic_DNA"/>
</dbReference>
<gene>
    <name evidence="1" type="ORF">Barrevirus4_12</name>
</gene>
<sequence length="763" mass="90854">MSKYLLYYNDDKTIKKVKFENVLDDLYYLRASLPTEKNITDYIKNGSDPKIKKILESKEPKVIIDEIRREISKINNKIPLYDEYTKNLLLISEEFVYRKVIYESYRFPDKRLVSLLKERKDELANLTTDLTQELKNLSLIRERRKLGLMLDFLKSFDLSILYDTYVKVFYSFANEVGKNITVCRRPSFSPYFRHIKPYYSRSELINLALNMELIQPSNKYYDEEEVMKLCKVIRKNDITATTLVNHQEYIIDQNKIGIIQYYSLQGSYFINQYLRNQSNYEYRNELLEENIKSMWHLIANSPPFDKSYILYRFIQDDSYLRHLKIGDIYTDSSFISTTRDPFYRSETYKFGFILIKIRIPADVIGVGLCVESYSHFPEEKEIILCPLTKLQLERKDENAPYYHTDAIYASNIKTRYEFTYVGKEKMSFVDRPDIPKKENNTIDFLTLPNIDVFTVYERIKQFVDTNVNEIYQFKTNIGSNSYDIIVEWYDSTNAYKKFYAATTNNGFSFYTIKDNYILFFIELGEEDEQTYMYVNYYFRFSSSGSNKVMKDTDFIDFISKIAYYFRIEKIVLYAEYESCDIGTEISKVGIKSGSRGGNYCLDYYRYLNKKERRFGHVGTTDVKSQFSYYELDRMRVTNIITVLNQEDRDELYQVYKKIYKLQVAEDKQNIADFYLWLIKNQCVNVNMLISKMDRLYSSNNPFDNDYYIIDPMSYLYNKEMIEEIPLVKKSKKGKEGGVPGSSRGPKNEYRVLLYRKSRVPLLK</sequence>
<dbReference type="GO" id="GO:0016740">
    <property type="term" value="F:transferase activity"/>
    <property type="evidence" value="ECO:0007669"/>
    <property type="project" value="UniProtKB-KW"/>
</dbReference>
<reference evidence="1" key="1">
    <citation type="submission" date="2018-10" db="EMBL/GenBank/DDBJ databases">
        <title>Hidden diversity of soil giant viruses.</title>
        <authorList>
            <person name="Schulz F."/>
            <person name="Alteio L."/>
            <person name="Goudeau D."/>
            <person name="Ryan E.M."/>
            <person name="Malmstrom R.R."/>
            <person name="Blanchard J."/>
            <person name="Woyke T."/>
        </authorList>
    </citation>
    <scope>NUCLEOTIDE SEQUENCE</scope>
    <source>
        <strain evidence="1">BAV1</strain>
    </source>
</reference>
<evidence type="ECO:0000313" key="1">
    <source>
        <dbReference type="EMBL" id="AYV76928.1"/>
    </source>
</evidence>
<accession>A0A3G4ZPV0</accession>
<dbReference type="SUPFAM" id="SSF56399">
    <property type="entry name" value="ADP-ribosylation"/>
    <property type="match status" value="1"/>
</dbReference>
<name>A0A3G4ZPV0_9VIRU</name>
<dbReference type="Gene3D" id="3.90.176.10">
    <property type="entry name" value="Toxin ADP-ribosyltransferase, Chain A, domain 1"/>
    <property type="match status" value="1"/>
</dbReference>
<dbReference type="PROSITE" id="PS51996">
    <property type="entry name" value="TR_MART"/>
    <property type="match status" value="1"/>
</dbReference>
<proteinExistence type="predicted"/>